<comment type="similarity">
    <text evidence="1">Belongs to the RPAP2 family.</text>
</comment>
<proteinExistence type="inferred from homology"/>
<dbReference type="PROSITE" id="PS51479">
    <property type="entry name" value="ZF_RTR1"/>
    <property type="match status" value="1"/>
</dbReference>
<name>V5BG26_TRYCR</name>
<gene>
    <name evidence="4" type="ORF">TCDM_04660</name>
</gene>
<accession>V5BG26</accession>
<evidence type="ECO:0000313" key="5">
    <source>
        <dbReference type="Proteomes" id="UP000017861"/>
    </source>
</evidence>
<evidence type="ECO:0000256" key="1">
    <source>
        <dbReference type="PROSITE-ProRule" id="PRU00812"/>
    </source>
</evidence>
<dbReference type="EMBL" id="AYLP01000041">
    <property type="protein sequence ID" value="ESS66684.1"/>
    <property type="molecule type" value="Genomic_DNA"/>
</dbReference>
<organism evidence="4 5">
    <name type="scientific">Trypanosoma cruzi Dm28c</name>
    <dbReference type="NCBI Taxonomy" id="1416333"/>
    <lineage>
        <taxon>Eukaryota</taxon>
        <taxon>Discoba</taxon>
        <taxon>Euglenozoa</taxon>
        <taxon>Kinetoplastea</taxon>
        <taxon>Metakinetoplastina</taxon>
        <taxon>Trypanosomatida</taxon>
        <taxon>Trypanosomatidae</taxon>
        <taxon>Trypanosoma</taxon>
        <taxon>Schizotrypanum</taxon>
    </lineage>
</organism>
<feature type="domain" description="RTR1-type" evidence="3">
    <location>
        <begin position="78"/>
        <end position="218"/>
    </location>
</feature>
<protein>
    <recommendedName>
        <fullName evidence="3">RTR1-type domain-containing protein</fullName>
    </recommendedName>
</protein>
<reference evidence="4 5" key="1">
    <citation type="journal article" date="2014" name="Genome Announc.">
        <title>Trypanosoma cruzi Clone Dm28c Draft Genome Sequence.</title>
        <authorList>
            <person name="Grisard E.C."/>
            <person name="Teixeira S.M."/>
            <person name="de Almeida L.G."/>
            <person name="Stoco P.H."/>
            <person name="Gerber A.L."/>
            <person name="Talavera-Lopez C."/>
            <person name="Lima O.C."/>
            <person name="Andersson B."/>
            <person name="de Vasconcelos A.T."/>
        </authorList>
    </citation>
    <scope>NUCLEOTIDE SEQUENCE [LARGE SCALE GENOMIC DNA]</scope>
    <source>
        <strain evidence="4 5">Dm28c</strain>
    </source>
</reference>
<sequence>MKNPHHVFMSLFLPCSLNAYIKRNTQRKRYIEEEKKIGAMMSSGGAWEVVVDKAVLELSKYLAVTTDPFLPDSRTAQWMLTLIDKSTLRDVLVERNYGNHCGMIGCSGCCRTARRRQGDISNERVSSSAGGGGNNNNANEEQNREEEEDEEEEEWEKDAADAFRQYERYREQRTQNAVGEPSIELGATMADRFCSPACAEEFLALMTKVPSSLVYGRSDVVHAVGGLFPNMSLAALHRLAGAESTSLGNISERNIQQEGGERQQPPSYLPNSIPVHNTAVQEALSCIQAEGNTWSRDMRCAQVTESQVGQGRRMPLPLMVYDWCMTISTARTKVIFAVLCHKSSLHSHVWKDSEGLAGRNRSVYVKCVLPIRMACVQWAEQELLSLGGEELGGEDPPCVDPQLQQQRLALFATHVFSADTTAALSRLLLYDEGTLRQAWGVWQSSALLTSLQFPFALPGAFVAGGVAPHVLFLALVLLAATGLCEPAVWAEWLRQDEDGSNALEELMEALGVTAEDLAACVRALVLE</sequence>
<feature type="region of interest" description="Disordered" evidence="2">
    <location>
        <begin position="120"/>
        <end position="158"/>
    </location>
</feature>
<dbReference type="Proteomes" id="UP000017861">
    <property type="component" value="Unassembled WGS sequence"/>
</dbReference>
<evidence type="ECO:0000259" key="3">
    <source>
        <dbReference type="PROSITE" id="PS51479"/>
    </source>
</evidence>
<feature type="compositionally biased region" description="Acidic residues" evidence="2">
    <location>
        <begin position="143"/>
        <end position="156"/>
    </location>
</feature>
<dbReference type="Gene3D" id="1.25.40.820">
    <property type="match status" value="1"/>
</dbReference>
<evidence type="ECO:0000313" key="4">
    <source>
        <dbReference type="EMBL" id="ESS66684.1"/>
    </source>
</evidence>
<dbReference type="InterPro" id="IPR038534">
    <property type="entry name" value="Rtr1/RPAP2_sf"/>
</dbReference>
<dbReference type="VEuPathDB" id="TriTrypDB:TCDM_04660"/>
<dbReference type="InterPro" id="IPR007308">
    <property type="entry name" value="Rtr1/RPAP2_dom"/>
</dbReference>
<dbReference type="AlphaFoldDB" id="V5BG26"/>
<comment type="caution">
    <text evidence="4">The sequence shown here is derived from an EMBL/GenBank/DDBJ whole genome shotgun (WGS) entry which is preliminary data.</text>
</comment>
<evidence type="ECO:0000256" key="2">
    <source>
        <dbReference type="SAM" id="MobiDB-lite"/>
    </source>
</evidence>
<dbReference type="OrthoDB" id="273314at2759"/>